<dbReference type="EMBL" id="GDQN01005338">
    <property type="protein sequence ID" value="JAT85716.1"/>
    <property type="molecule type" value="Transcribed_RNA"/>
</dbReference>
<dbReference type="Pfam" id="PF21164">
    <property type="entry name" value="Dumpy_DPY"/>
    <property type="match status" value="1"/>
</dbReference>
<name>A0A1E1WFL2_PECGO</name>
<dbReference type="InterPro" id="IPR048407">
    <property type="entry name" value="Dumpy_DPY"/>
</dbReference>
<organism evidence="1">
    <name type="scientific">Pectinophora gossypiella</name>
    <name type="common">Cotton pink bollworm</name>
    <name type="synonym">Depressaria gossypiella</name>
    <dbReference type="NCBI Taxonomy" id="13191"/>
    <lineage>
        <taxon>Eukaryota</taxon>
        <taxon>Metazoa</taxon>
        <taxon>Ecdysozoa</taxon>
        <taxon>Arthropoda</taxon>
        <taxon>Hexapoda</taxon>
        <taxon>Insecta</taxon>
        <taxon>Pterygota</taxon>
        <taxon>Neoptera</taxon>
        <taxon>Endopterygota</taxon>
        <taxon>Lepidoptera</taxon>
        <taxon>Glossata</taxon>
        <taxon>Ditrysia</taxon>
        <taxon>Gelechioidea</taxon>
        <taxon>Gelechiidae</taxon>
        <taxon>Apatetrinae</taxon>
        <taxon>Pectinophora</taxon>
    </lineage>
</organism>
<evidence type="ECO:0008006" key="2">
    <source>
        <dbReference type="Google" id="ProtNLM"/>
    </source>
</evidence>
<protein>
    <recommendedName>
        <fullName evidence="2">EGF-like domain-containing protein</fullName>
    </recommendedName>
</protein>
<sequence length="101" mass="10867">RSLVCGPNADCVDSQCRCRPNFFGTPPFCRYECLSSSDCDWHLTCTNRRCVDPCPGACGLAALCSPVAHEPRCTCPPGTTGNPLAACRPIENIQIKPPNDP</sequence>
<accession>A0A1E1WFL2</accession>
<dbReference type="AlphaFoldDB" id="A0A1E1WFL2"/>
<dbReference type="PANTHER" id="PTHR22963:SF38">
    <property type="entry name" value="LP13770P"/>
    <property type="match status" value="1"/>
</dbReference>
<reference evidence="1" key="1">
    <citation type="submission" date="2015-09" db="EMBL/GenBank/DDBJ databases">
        <title>De novo assembly of Pectinophora gossypiella (Pink Bollworm) gut transcriptome.</title>
        <authorList>
            <person name="Tassone E.E."/>
        </authorList>
    </citation>
    <scope>NUCLEOTIDE SEQUENCE</scope>
</reference>
<feature type="non-terminal residue" evidence="1">
    <location>
        <position position="1"/>
    </location>
</feature>
<feature type="non-terminal residue" evidence="1">
    <location>
        <position position="101"/>
    </location>
</feature>
<gene>
    <name evidence="1" type="ORF">g.5858</name>
</gene>
<evidence type="ECO:0000313" key="1">
    <source>
        <dbReference type="EMBL" id="JAT85716.1"/>
    </source>
</evidence>
<dbReference type="PANTHER" id="PTHR22963">
    <property type="entry name" value="ENDOGLIN-RELATED"/>
    <property type="match status" value="1"/>
</dbReference>
<dbReference type="SUPFAM" id="SSF90148">
    <property type="entry name" value="DPY module"/>
    <property type="match status" value="1"/>
</dbReference>
<proteinExistence type="predicted"/>